<feature type="region of interest" description="Disordered" evidence="1">
    <location>
        <begin position="1"/>
        <end position="31"/>
    </location>
</feature>
<organism evidence="2 3">
    <name type="scientific">Cadophora malorum</name>
    <dbReference type="NCBI Taxonomy" id="108018"/>
    <lineage>
        <taxon>Eukaryota</taxon>
        <taxon>Fungi</taxon>
        <taxon>Dikarya</taxon>
        <taxon>Ascomycota</taxon>
        <taxon>Pezizomycotina</taxon>
        <taxon>Leotiomycetes</taxon>
        <taxon>Helotiales</taxon>
        <taxon>Ploettnerulaceae</taxon>
        <taxon>Cadophora</taxon>
    </lineage>
</organism>
<gene>
    <name evidence="2" type="ORF">IFR04_010498</name>
</gene>
<dbReference type="AlphaFoldDB" id="A0A8H7T7B0"/>
<comment type="caution">
    <text evidence="2">The sequence shown here is derived from an EMBL/GenBank/DDBJ whole genome shotgun (WGS) entry which is preliminary data.</text>
</comment>
<evidence type="ECO:0000313" key="3">
    <source>
        <dbReference type="Proteomes" id="UP000664132"/>
    </source>
</evidence>
<dbReference type="Proteomes" id="UP000664132">
    <property type="component" value="Unassembled WGS sequence"/>
</dbReference>
<dbReference type="OrthoDB" id="3523141at2759"/>
<feature type="compositionally biased region" description="Basic and acidic residues" evidence="1">
    <location>
        <begin position="504"/>
        <end position="518"/>
    </location>
</feature>
<proteinExistence type="predicted"/>
<keyword evidence="3" id="KW-1185">Reference proteome</keyword>
<feature type="compositionally biased region" description="Basic and acidic residues" evidence="1">
    <location>
        <begin position="547"/>
        <end position="558"/>
    </location>
</feature>
<accession>A0A8H7T7B0</accession>
<dbReference type="EMBL" id="JAFJYH010000188">
    <property type="protein sequence ID" value="KAG4416389.1"/>
    <property type="molecule type" value="Genomic_DNA"/>
</dbReference>
<name>A0A8H7T7B0_9HELO</name>
<sequence length="558" mass="62208">MEGTSRKRGLVDDATRATNKKTKPVEEIMPLPVEETNDIERLVLGPVEVEKDPHSPYAFGSTMAFIDTLAEERRLRPHEQSSLKEYPSIQDLDYLRDDQLRINTASDVTLTSLTRPCMAAGGPVLRVGDIVTLHVVGDFHKEVEIIGGLLKHTIPTAQGPLQLSRPSLLISVPPGQERELTSGQPNIIFPNDQTHDEVTAPLSIWKAARTQYPAAARSGMEGKQLWERMSVTRGDEELGTLHEMRLALQFGMNESDFAAQLTFSEGRDRGSKNRQDGMAKAGFFMLNSGTLFLKVPVDSVAGLNQDLLIDLGQKLNDKLAALASEGFAIILVDTRGCHADGLAMSEKPKCLRNALIKGPNAFPTPYTRSIAGHSGWSNGYAHIGFPSLCRNEKGEVEVPAPFKYLYRTPAQPTLKVPEGEEVIWTDEEKKAATDFYDFEIKEKIRHYPLPLTRSRRPLHVRTMQYRKTEEGWIVDSSVHPDIPVEKAFSDEEFTEAMTKPRTRAIPEKKREKRSKDDGTSAGAAWAGYESLGRRRTDNGVPFTGRHATIEERFAGHER</sequence>
<evidence type="ECO:0000256" key="1">
    <source>
        <dbReference type="SAM" id="MobiDB-lite"/>
    </source>
</evidence>
<protein>
    <submittedName>
        <fullName evidence="2">Uncharacterized protein</fullName>
    </submittedName>
</protein>
<reference evidence="2" key="1">
    <citation type="submission" date="2021-02" db="EMBL/GenBank/DDBJ databases">
        <title>Genome sequence Cadophora malorum strain M34.</title>
        <authorList>
            <person name="Stefanovic E."/>
            <person name="Vu D."/>
            <person name="Scully C."/>
            <person name="Dijksterhuis J."/>
            <person name="Roader J."/>
            <person name="Houbraken J."/>
        </authorList>
    </citation>
    <scope>NUCLEOTIDE SEQUENCE</scope>
    <source>
        <strain evidence="2">M34</strain>
    </source>
</reference>
<feature type="region of interest" description="Disordered" evidence="1">
    <location>
        <begin position="497"/>
        <end position="558"/>
    </location>
</feature>
<evidence type="ECO:0000313" key="2">
    <source>
        <dbReference type="EMBL" id="KAG4416389.1"/>
    </source>
</evidence>